<keyword evidence="2" id="KW-0004">4Fe-4S</keyword>
<dbReference type="PROSITE" id="PS51449">
    <property type="entry name" value="MTTASE_N"/>
    <property type="match status" value="1"/>
</dbReference>
<keyword evidence="4" id="KW-0808">Transferase</keyword>
<dbReference type="NCBIfam" id="TIGR00089">
    <property type="entry name" value="MiaB/RimO family radical SAM methylthiotransferase"/>
    <property type="match status" value="1"/>
</dbReference>
<reference evidence="12" key="1">
    <citation type="submission" date="2020-10" db="EMBL/GenBank/DDBJ databases">
        <authorList>
            <person name="Gilroy R."/>
        </authorList>
    </citation>
    <scope>NUCLEOTIDE SEQUENCE</scope>
    <source>
        <strain evidence="12">F1-3629</strain>
    </source>
</reference>
<dbReference type="PANTHER" id="PTHR11918:SF45">
    <property type="entry name" value="THREONYLCARBAMOYLADENOSINE TRNA METHYLTHIOTRANSFERASE"/>
    <property type="match status" value="1"/>
</dbReference>
<evidence type="ECO:0000256" key="2">
    <source>
        <dbReference type="ARBA" id="ARBA00022485"/>
    </source>
</evidence>
<comment type="caution">
    <text evidence="12">The sequence shown here is derived from an EMBL/GenBank/DDBJ whole genome shotgun (WGS) entry which is preliminary data.</text>
</comment>
<dbReference type="SMART" id="SM00729">
    <property type="entry name" value="Elp3"/>
    <property type="match status" value="1"/>
</dbReference>
<dbReference type="InterPro" id="IPR007197">
    <property type="entry name" value="rSAM"/>
</dbReference>
<keyword evidence="6" id="KW-0819">tRNA processing</keyword>
<dbReference type="GO" id="GO:0051539">
    <property type="term" value="F:4 iron, 4 sulfur cluster binding"/>
    <property type="evidence" value="ECO:0007669"/>
    <property type="project" value="UniProtKB-KW"/>
</dbReference>
<name>A0A940DNJ5_9BACT</name>
<comment type="cofactor">
    <cofactor evidence="1">
        <name>[4Fe-4S] cluster</name>
        <dbReference type="ChEBI" id="CHEBI:49883"/>
    </cofactor>
</comment>
<dbReference type="SFLD" id="SFLDS00029">
    <property type="entry name" value="Radical_SAM"/>
    <property type="match status" value="1"/>
</dbReference>
<evidence type="ECO:0000259" key="11">
    <source>
        <dbReference type="PROSITE" id="PS51918"/>
    </source>
</evidence>
<dbReference type="InterPro" id="IPR006638">
    <property type="entry name" value="Elp3/MiaA/NifB-like_rSAM"/>
</dbReference>
<dbReference type="Pfam" id="PF00919">
    <property type="entry name" value="UPF0004"/>
    <property type="match status" value="1"/>
</dbReference>
<dbReference type="InterPro" id="IPR038135">
    <property type="entry name" value="Methylthiotransferase_N_sf"/>
</dbReference>
<dbReference type="CDD" id="cd01335">
    <property type="entry name" value="Radical_SAM"/>
    <property type="match status" value="1"/>
</dbReference>
<dbReference type="InterPro" id="IPR005839">
    <property type="entry name" value="Methylthiotransferase"/>
</dbReference>
<protein>
    <submittedName>
        <fullName evidence="12">tRNA (N(6)-L-threonylcarbamoyladenosine(37)-C(2))-methylthiotransferase MtaB</fullName>
    </submittedName>
</protein>
<dbReference type="EMBL" id="JADIMJ010000076">
    <property type="protein sequence ID" value="MBO8454099.1"/>
    <property type="molecule type" value="Genomic_DNA"/>
</dbReference>
<evidence type="ECO:0000256" key="7">
    <source>
        <dbReference type="ARBA" id="ARBA00022723"/>
    </source>
</evidence>
<evidence type="ECO:0000313" key="13">
    <source>
        <dbReference type="Proteomes" id="UP000771749"/>
    </source>
</evidence>
<dbReference type="SUPFAM" id="SSF102114">
    <property type="entry name" value="Radical SAM enzymes"/>
    <property type="match status" value="1"/>
</dbReference>
<dbReference type="Gene3D" id="3.80.30.20">
    <property type="entry name" value="tm_1862 like domain"/>
    <property type="match status" value="1"/>
</dbReference>
<keyword evidence="8" id="KW-0408">Iron</keyword>
<dbReference type="Gene3D" id="3.40.50.12160">
    <property type="entry name" value="Methylthiotransferase, N-terminal domain"/>
    <property type="match status" value="1"/>
</dbReference>
<accession>A0A940DNJ5</accession>
<dbReference type="InterPro" id="IPR013848">
    <property type="entry name" value="Methylthiotransferase_N"/>
</dbReference>
<dbReference type="SFLD" id="SFLDG01082">
    <property type="entry name" value="B12-binding_domain_containing"/>
    <property type="match status" value="1"/>
</dbReference>
<dbReference type="FunFam" id="3.40.50.12160:FF:000004">
    <property type="entry name" value="Threonylcarbamoyladenosine tRNA methylthiotransferase MtaB"/>
    <property type="match status" value="1"/>
</dbReference>
<gene>
    <name evidence="12" type="primary">mtaB</name>
    <name evidence="12" type="ORF">IAC07_05165</name>
</gene>
<proteinExistence type="predicted"/>
<dbReference type="Proteomes" id="UP000771749">
    <property type="component" value="Unassembled WGS sequence"/>
</dbReference>
<dbReference type="Pfam" id="PF04055">
    <property type="entry name" value="Radical_SAM"/>
    <property type="match status" value="1"/>
</dbReference>
<keyword evidence="5" id="KW-0949">S-adenosyl-L-methionine</keyword>
<feature type="domain" description="MTTase N-terminal" evidence="10">
    <location>
        <begin position="3"/>
        <end position="115"/>
    </location>
</feature>
<dbReference type="GO" id="GO:0046872">
    <property type="term" value="F:metal ion binding"/>
    <property type="evidence" value="ECO:0007669"/>
    <property type="project" value="UniProtKB-KW"/>
</dbReference>
<evidence type="ECO:0000256" key="8">
    <source>
        <dbReference type="ARBA" id="ARBA00023004"/>
    </source>
</evidence>
<evidence type="ECO:0000313" key="12">
    <source>
        <dbReference type="EMBL" id="MBO8454099.1"/>
    </source>
</evidence>
<evidence type="ECO:0000256" key="9">
    <source>
        <dbReference type="ARBA" id="ARBA00023014"/>
    </source>
</evidence>
<feature type="domain" description="Radical SAM core" evidence="11">
    <location>
        <begin position="149"/>
        <end position="383"/>
    </location>
</feature>
<dbReference type="InterPro" id="IPR020612">
    <property type="entry name" value="Methylthiotransferase_CS"/>
</dbReference>
<keyword evidence="3" id="KW-0963">Cytoplasm</keyword>
<evidence type="ECO:0000256" key="6">
    <source>
        <dbReference type="ARBA" id="ARBA00022694"/>
    </source>
</evidence>
<evidence type="ECO:0000256" key="4">
    <source>
        <dbReference type="ARBA" id="ARBA00022679"/>
    </source>
</evidence>
<dbReference type="GO" id="GO:0035598">
    <property type="term" value="F:tRNA (N(6)-L-threonylcarbamoyladenosine(37)-C(2))-methylthiotransferase activity"/>
    <property type="evidence" value="ECO:0007669"/>
    <property type="project" value="TreeGrafter"/>
</dbReference>
<dbReference type="PROSITE" id="PS51918">
    <property type="entry name" value="RADICAL_SAM"/>
    <property type="match status" value="1"/>
</dbReference>
<dbReference type="PANTHER" id="PTHR11918">
    <property type="entry name" value="RADICAL SAM PROTEINS"/>
    <property type="match status" value="1"/>
</dbReference>
<dbReference type="NCBIfam" id="TIGR01579">
    <property type="entry name" value="MiaB-like-C"/>
    <property type="match status" value="1"/>
</dbReference>
<sequence length="433" mass="48206">MKKKMAFVTLGCKLNYAETSTYERELLKEGIEAVPWEEKADIYLVNTCTVTEHSDKKCRNIIRKLHRVSPEAAIFVTGCYAQLKKDEIRKIEGVAAVFGAGEKLRVVPEISAYLKSGDTAGNPSVISGESRPSDACTGCSSDFLPAYSSGERTRSFLKVQDGCDYFCAYCTVPYARGRSRNIPISDIVRQAEEIASGGIREIVLTGVNTGDFGKSTGESFLDLVKALNEVSGIERYRISSIEPNLLTDSIVDWIASGTKFLPHFHIPLQSGSDTILKAMGRRYDTAFFARKLDYIRQAMEHPGGPKVFFGIDVIVGFPGETDTLFRETYDFLKERAKPAFIHIFPYSRRTGTPAAARKDQVRDSVKTERVRILEDLCAGLHSEFVESNRGIREKVLFESTDRDGMMSGYTGNYIRIERPYDPGLVGKTVPVTI</sequence>
<dbReference type="AlphaFoldDB" id="A0A940DNJ5"/>
<dbReference type="SFLD" id="SFLDG01061">
    <property type="entry name" value="methylthiotransferase"/>
    <property type="match status" value="1"/>
</dbReference>
<reference evidence="12" key="2">
    <citation type="journal article" date="2021" name="PeerJ">
        <title>Extensive microbial diversity within the chicken gut microbiome revealed by metagenomics and culture.</title>
        <authorList>
            <person name="Gilroy R."/>
            <person name="Ravi A."/>
            <person name="Getino M."/>
            <person name="Pursley I."/>
            <person name="Horton D.L."/>
            <person name="Alikhan N.F."/>
            <person name="Baker D."/>
            <person name="Gharbi K."/>
            <person name="Hall N."/>
            <person name="Watson M."/>
            <person name="Adriaenssens E.M."/>
            <person name="Foster-Nyarko E."/>
            <person name="Jarju S."/>
            <person name="Secka A."/>
            <person name="Antonio M."/>
            <person name="Oren A."/>
            <person name="Chaudhuri R.R."/>
            <person name="La Ragione R."/>
            <person name="Hildebrand F."/>
            <person name="Pallen M.J."/>
        </authorList>
    </citation>
    <scope>NUCLEOTIDE SEQUENCE</scope>
    <source>
        <strain evidence="12">F1-3629</strain>
    </source>
</reference>
<dbReference type="InterPro" id="IPR006467">
    <property type="entry name" value="MiaB-like_bact"/>
</dbReference>
<evidence type="ECO:0000256" key="5">
    <source>
        <dbReference type="ARBA" id="ARBA00022691"/>
    </source>
</evidence>
<dbReference type="InterPro" id="IPR023404">
    <property type="entry name" value="rSAM_horseshoe"/>
</dbReference>
<evidence type="ECO:0000256" key="3">
    <source>
        <dbReference type="ARBA" id="ARBA00022490"/>
    </source>
</evidence>
<keyword evidence="7" id="KW-0479">Metal-binding</keyword>
<evidence type="ECO:0000256" key="1">
    <source>
        <dbReference type="ARBA" id="ARBA00001966"/>
    </source>
</evidence>
<dbReference type="PROSITE" id="PS01278">
    <property type="entry name" value="MTTASE_RADICAL"/>
    <property type="match status" value="1"/>
</dbReference>
<keyword evidence="9" id="KW-0411">Iron-sulfur</keyword>
<organism evidence="12 13">
    <name type="scientific">Candidatus Cryptobacteroides gallistercoris</name>
    <dbReference type="NCBI Taxonomy" id="2840765"/>
    <lineage>
        <taxon>Bacteria</taxon>
        <taxon>Pseudomonadati</taxon>
        <taxon>Bacteroidota</taxon>
        <taxon>Bacteroidia</taxon>
        <taxon>Bacteroidales</taxon>
        <taxon>Candidatus Cryptobacteroides</taxon>
    </lineage>
</organism>
<evidence type="ECO:0000259" key="10">
    <source>
        <dbReference type="PROSITE" id="PS51449"/>
    </source>
</evidence>
<dbReference type="InterPro" id="IPR058240">
    <property type="entry name" value="rSAM_sf"/>
</dbReference>